<evidence type="ECO:0000313" key="2">
    <source>
        <dbReference type="EMBL" id="KAJ0977182.1"/>
    </source>
</evidence>
<reference evidence="2" key="1">
    <citation type="submission" date="2021-03" db="EMBL/GenBank/DDBJ databases">
        <authorList>
            <person name="Li Z."/>
            <person name="Yang C."/>
        </authorList>
    </citation>
    <scope>NUCLEOTIDE SEQUENCE</scope>
    <source>
        <strain evidence="2">Dzin_1.0</strain>
        <tissue evidence="2">Leaf</tissue>
    </source>
</reference>
<dbReference type="PANTHER" id="PTHR31115:SF2">
    <property type="entry name" value="OS05G0107300 PROTEIN"/>
    <property type="match status" value="1"/>
</dbReference>
<dbReference type="AlphaFoldDB" id="A0A9D5CQR2"/>
<proteinExistence type="predicted"/>
<feature type="compositionally biased region" description="Polar residues" evidence="1">
    <location>
        <begin position="290"/>
        <end position="299"/>
    </location>
</feature>
<dbReference type="PANTHER" id="PTHR31115">
    <property type="entry name" value="OS05G0107300 PROTEIN"/>
    <property type="match status" value="1"/>
</dbReference>
<comment type="caution">
    <text evidence="2">The sequence shown here is derived from an EMBL/GenBank/DDBJ whole genome shotgun (WGS) entry which is preliminary data.</text>
</comment>
<keyword evidence="3" id="KW-1185">Reference proteome</keyword>
<gene>
    <name evidence="2" type="ORF">J5N97_012656</name>
</gene>
<evidence type="ECO:0000313" key="3">
    <source>
        <dbReference type="Proteomes" id="UP001085076"/>
    </source>
</evidence>
<accession>A0A9D5CQR2</accession>
<name>A0A9D5CQR2_9LILI</name>
<protein>
    <submittedName>
        <fullName evidence="2">Uncharacterized protein</fullName>
    </submittedName>
</protein>
<dbReference type="Proteomes" id="UP001085076">
    <property type="component" value="Miscellaneous, Linkage group lg03"/>
</dbReference>
<organism evidence="2 3">
    <name type="scientific">Dioscorea zingiberensis</name>
    <dbReference type="NCBI Taxonomy" id="325984"/>
    <lineage>
        <taxon>Eukaryota</taxon>
        <taxon>Viridiplantae</taxon>
        <taxon>Streptophyta</taxon>
        <taxon>Embryophyta</taxon>
        <taxon>Tracheophyta</taxon>
        <taxon>Spermatophyta</taxon>
        <taxon>Magnoliopsida</taxon>
        <taxon>Liliopsida</taxon>
        <taxon>Dioscoreales</taxon>
        <taxon>Dioscoreaceae</taxon>
        <taxon>Dioscorea</taxon>
    </lineage>
</organism>
<sequence length="375" mass="40976">MVIRHNIGTESDSQFYEGIGFRTESSHTNLESNAMLLNSLHVGISQAISGNDIDGISLLNEGGNQTIEMQNKLGKQKLNIQEDTLMGKQSSLLLDQFPTLNNFESLSGAINLMYPFRTGSASVSPRVPWAQLPYENKVQTLSRAAYHTRATFSRDAWGQLPSTLSGGVKHTHPLPTQIASPPVAWHQLPSSIKIQTLHGTVNHNFPSVDTGAKLKAIESYGGTSLSSDAPYQTQCFENILSQVGFSKSAESNIVDGKCHKFNEDEANNGKMGIEVLNPVKKVTSKVLPRQSMSGTIPSKNESEVGHPSKKASNVARSDKQNIDQRELIAAANAARNASHVACSNSFWKRVEPLFSSVNQKDIDDMTQRASTIYCF</sequence>
<dbReference type="EMBL" id="JAGGNH010000003">
    <property type="protein sequence ID" value="KAJ0977182.1"/>
    <property type="molecule type" value="Genomic_DNA"/>
</dbReference>
<feature type="region of interest" description="Disordered" evidence="1">
    <location>
        <begin position="289"/>
        <end position="320"/>
    </location>
</feature>
<evidence type="ECO:0000256" key="1">
    <source>
        <dbReference type="SAM" id="MobiDB-lite"/>
    </source>
</evidence>
<reference evidence="2" key="2">
    <citation type="journal article" date="2022" name="Hortic Res">
        <title>The genome of Dioscorea zingiberensis sheds light on the biosynthesis, origin and evolution of the medicinally important diosgenin saponins.</title>
        <authorList>
            <person name="Li Y."/>
            <person name="Tan C."/>
            <person name="Li Z."/>
            <person name="Guo J."/>
            <person name="Li S."/>
            <person name="Chen X."/>
            <person name="Wang C."/>
            <person name="Dai X."/>
            <person name="Yang H."/>
            <person name="Song W."/>
            <person name="Hou L."/>
            <person name="Xu J."/>
            <person name="Tong Z."/>
            <person name="Xu A."/>
            <person name="Yuan X."/>
            <person name="Wang W."/>
            <person name="Yang Q."/>
            <person name="Chen L."/>
            <person name="Sun Z."/>
            <person name="Wang K."/>
            <person name="Pan B."/>
            <person name="Chen J."/>
            <person name="Bao Y."/>
            <person name="Liu F."/>
            <person name="Qi X."/>
            <person name="Gang D.R."/>
            <person name="Wen J."/>
            <person name="Li J."/>
        </authorList>
    </citation>
    <scope>NUCLEOTIDE SEQUENCE</scope>
    <source>
        <strain evidence="2">Dzin_1.0</strain>
    </source>
</reference>